<gene>
    <name evidence="1" type="ORF">IF1G_02781</name>
</gene>
<reference evidence="1 2" key="1">
    <citation type="journal article" date="2019" name="Appl. Microbiol. Biotechnol.">
        <title>Genome sequence of Isaria javanica and comparative genome analysis insights into family S53 peptidase evolution in fungal entomopathogens.</title>
        <authorList>
            <person name="Lin R."/>
            <person name="Zhang X."/>
            <person name="Xin B."/>
            <person name="Zou M."/>
            <person name="Gao Y."/>
            <person name="Qin F."/>
            <person name="Hu Q."/>
            <person name="Xie B."/>
            <person name="Cheng X."/>
        </authorList>
    </citation>
    <scope>NUCLEOTIDE SEQUENCE [LARGE SCALE GENOMIC DNA]</scope>
    <source>
        <strain evidence="1 2">IJ1G</strain>
    </source>
</reference>
<comment type="caution">
    <text evidence="1">The sequence shown here is derived from an EMBL/GenBank/DDBJ whole genome shotgun (WGS) entry which is preliminary data.</text>
</comment>
<dbReference type="EMBL" id="SPUK01000003">
    <property type="protein sequence ID" value="TQV98701.1"/>
    <property type="molecule type" value="Genomic_DNA"/>
</dbReference>
<name>A0A545VAF0_9HYPO</name>
<sequence>MHLSTIHPEGKKYLNIANWLMPRSISLFRQSLSKPLTKNHAEAIVGAALLINYISWFDLSFLHDNVNAIDALAQDPLLLASSGITHAWFQTIPILIEGNSIFLKVMTRHPRLVIERFLARRDSSTNLFAQPLMDIWDDSRYQASSSVVTSTAVHEPANSLAWRLLQGLEREVLPAVAQQEQAMPPYNESERLQQYKEGITKITNTSISTDCQPATPEITPSSQARASFAYVVRRMSPLLHCQTLSSGLDLDIRNDLAAIQDDIEQLIYGFPILCCGPFTNLVQKRDTRALVLLLHLFRSALILLDTERCWWARTRAVTMGQLINSELKLRGLDTHVDKLHASNASFLSE</sequence>
<protein>
    <submittedName>
        <fullName evidence="1">C6 transcription factor</fullName>
    </submittedName>
</protein>
<keyword evidence="2" id="KW-1185">Reference proteome</keyword>
<evidence type="ECO:0000313" key="2">
    <source>
        <dbReference type="Proteomes" id="UP000315783"/>
    </source>
</evidence>
<dbReference type="STRING" id="43265.A0A545VAF0"/>
<dbReference type="OrthoDB" id="416217at2759"/>
<accession>A0A545VAF0</accession>
<organism evidence="1 2">
    <name type="scientific">Cordyceps javanica</name>
    <dbReference type="NCBI Taxonomy" id="43265"/>
    <lineage>
        <taxon>Eukaryota</taxon>
        <taxon>Fungi</taxon>
        <taxon>Dikarya</taxon>
        <taxon>Ascomycota</taxon>
        <taxon>Pezizomycotina</taxon>
        <taxon>Sordariomycetes</taxon>
        <taxon>Hypocreomycetidae</taxon>
        <taxon>Hypocreales</taxon>
        <taxon>Cordycipitaceae</taxon>
        <taxon>Cordyceps</taxon>
    </lineage>
</organism>
<dbReference type="Proteomes" id="UP000315783">
    <property type="component" value="Unassembled WGS sequence"/>
</dbReference>
<evidence type="ECO:0000313" key="1">
    <source>
        <dbReference type="EMBL" id="TQV98701.1"/>
    </source>
</evidence>
<dbReference type="AlphaFoldDB" id="A0A545VAF0"/>
<proteinExistence type="predicted"/>